<reference evidence="4 5" key="1">
    <citation type="submission" date="2023-02" db="EMBL/GenBank/DDBJ databases">
        <authorList>
            <person name="Mo P."/>
        </authorList>
    </citation>
    <scope>NUCLEOTIDE SEQUENCE [LARGE SCALE GENOMIC DNA]</scope>
    <source>
        <strain evidence="4 5">HUAS 3</strain>
    </source>
</reference>
<dbReference type="SUPFAM" id="SSF55347">
    <property type="entry name" value="Glyceraldehyde-3-phosphate dehydrogenase-like, C-terminal domain"/>
    <property type="match status" value="1"/>
</dbReference>
<dbReference type="Gene3D" id="3.30.360.10">
    <property type="entry name" value="Dihydrodipicolinate Reductase, domain 2"/>
    <property type="match status" value="1"/>
</dbReference>
<evidence type="ECO:0000259" key="3">
    <source>
        <dbReference type="Pfam" id="PF22725"/>
    </source>
</evidence>
<dbReference type="Gene3D" id="3.40.50.720">
    <property type="entry name" value="NAD(P)-binding Rossmann-like Domain"/>
    <property type="match status" value="1"/>
</dbReference>
<dbReference type="InterPro" id="IPR036291">
    <property type="entry name" value="NAD(P)-bd_dom_sf"/>
</dbReference>
<name>A0ABY7ZQJ4_9ACTN</name>
<dbReference type="InterPro" id="IPR050463">
    <property type="entry name" value="Gfo/Idh/MocA_oxidrdct_glycsds"/>
</dbReference>
<keyword evidence="1" id="KW-0560">Oxidoreductase</keyword>
<dbReference type="InterPro" id="IPR055170">
    <property type="entry name" value="GFO_IDH_MocA-like_dom"/>
</dbReference>
<dbReference type="Pfam" id="PF22725">
    <property type="entry name" value="GFO_IDH_MocA_C3"/>
    <property type="match status" value="1"/>
</dbReference>
<accession>A0ABY7ZQJ4</accession>
<dbReference type="Proteomes" id="UP001219605">
    <property type="component" value="Chromosome"/>
</dbReference>
<dbReference type="SUPFAM" id="SSF51735">
    <property type="entry name" value="NAD(P)-binding Rossmann-fold domains"/>
    <property type="match status" value="1"/>
</dbReference>
<evidence type="ECO:0000313" key="5">
    <source>
        <dbReference type="Proteomes" id="UP001219605"/>
    </source>
</evidence>
<dbReference type="PANTHER" id="PTHR43818">
    <property type="entry name" value="BCDNA.GH03377"/>
    <property type="match status" value="1"/>
</dbReference>
<dbReference type="RefSeq" id="WP_275031745.1">
    <property type="nucleotide sequence ID" value="NZ_CP118615.1"/>
</dbReference>
<dbReference type="PANTHER" id="PTHR43818:SF11">
    <property type="entry name" value="BCDNA.GH03377"/>
    <property type="match status" value="1"/>
</dbReference>
<evidence type="ECO:0000256" key="1">
    <source>
        <dbReference type="ARBA" id="ARBA00023002"/>
    </source>
</evidence>
<gene>
    <name evidence="4" type="ORF">PVK37_00820</name>
</gene>
<organism evidence="4 5">
    <name type="scientific">Micromonospora cathayae</name>
    <dbReference type="NCBI Taxonomy" id="3028804"/>
    <lineage>
        <taxon>Bacteria</taxon>
        <taxon>Bacillati</taxon>
        <taxon>Actinomycetota</taxon>
        <taxon>Actinomycetes</taxon>
        <taxon>Micromonosporales</taxon>
        <taxon>Micromonosporaceae</taxon>
        <taxon>Micromonospora</taxon>
    </lineage>
</organism>
<evidence type="ECO:0000313" key="4">
    <source>
        <dbReference type="EMBL" id="WDZ85051.1"/>
    </source>
</evidence>
<dbReference type="Pfam" id="PF01408">
    <property type="entry name" value="GFO_IDH_MocA"/>
    <property type="match status" value="1"/>
</dbReference>
<evidence type="ECO:0000259" key="2">
    <source>
        <dbReference type="Pfam" id="PF01408"/>
    </source>
</evidence>
<dbReference type="InterPro" id="IPR000683">
    <property type="entry name" value="Gfo/Idh/MocA-like_OxRdtase_N"/>
</dbReference>
<keyword evidence="5" id="KW-1185">Reference proteome</keyword>
<protein>
    <submittedName>
        <fullName evidence="4">Gfo/Idh/MocA family oxidoreductase</fullName>
    </submittedName>
</protein>
<sequence length="302" mass="31487">MLRFGLFGTGHWAAHTHAAALAAHPRAELVGVWGRNPERAGELAARHGVPAYDDQDALLDTVDAIAVALPPDVQADLAVRAATAGRHLLLDKPLALDLAEADRVAAAAERSGVASVVFFTQRFHPNVAGFLGATAAVGGWQHARVTMFASIFQPGHRYGGSVWRRERGALWDIGPHALSLVLPVLGRVTRVSATDGPRGLVHLLLTHDGGATSALSLTLDAPPDATTRDAVLFGENGTATVPPGDGSAVDAFGFAVDQLVEQVDTGARDHGCDVRFGREVVAVLAAAETARAESRTVDLPAG</sequence>
<proteinExistence type="predicted"/>
<feature type="domain" description="Gfo/Idh/MocA-like oxidoreductase N-terminal" evidence="2">
    <location>
        <begin position="2"/>
        <end position="116"/>
    </location>
</feature>
<dbReference type="EMBL" id="CP118615">
    <property type="protein sequence ID" value="WDZ85051.1"/>
    <property type="molecule type" value="Genomic_DNA"/>
</dbReference>
<feature type="domain" description="GFO/IDH/MocA-like oxidoreductase" evidence="3">
    <location>
        <begin position="160"/>
        <end position="239"/>
    </location>
</feature>